<protein>
    <submittedName>
        <fullName evidence="3">MerR family transcriptional regulator</fullName>
    </submittedName>
</protein>
<dbReference type="PROSITE" id="PS50937">
    <property type="entry name" value="HTH_MERR_2"/>
    <property type="match status" value="1"/>
</dbReference>
<dbReference type="Gene3D" id="1.10.1660.10">
    <property type="match status" value="1"/>
</dbReference>
<dbReference type="Pfam" id="PF13411">
    <property type="entry name" value="MerR_1"/>
    <property type="match status" value="1"/>
</dbReference>
<dbReference type="PROSITE" id="PS00552">
    <property type="entry name" value="HTH_MERR_1"/>
    <property type="match status" value="1"/>
</dbReference>
<dbReference type="PRINTS" id="PR00040">
    <property type="entry name" value="HTHMERR"/>
</dbReference>
<gene>
    <name evidence="3" type="ORF">GCM10010912_61870</name>
</gene>
<feature type="domain" description="HTH merR-type" evidence="2">
    <location>
        <begin position="2"/>
        <end position="70"/>
    </location>
</feature>
<dbReference type="SUPFAM" id="SSF46955">
    <property type="entry name" value="Putative DNA-binding domain"/>
    <property type="match status" value="1"/>
</dbReference>
<dbReference type="SMART" id="SM00422">
    <property type="entry name" value="HTH_MERR"/>
    <property type="match status" value="1"/>
</dbReference>
<dbReference type="AlphaFoldDB" id="A0A917D2N6"/>
<dbReference type="PANTHER" id="PTHR30204">
    <property type="entry name" value="REDOX-CYCLING DRUG-SENSING TRANSCRIPTIONAL ACTIVATOR SOXR"/>
    <property type="match status" value="1"/>
</dbReference>
<dbReference type="InterPro" id="IPR047057">
    <property type="entry name" value="MerR_fam"/>
</dbReference>
<dbReference type="GO" id="GO:0003700">
    <property type="term" value="F:DNA-binding transcription factor activity"/>
    <property type="evidence" value="ECO:0007669"/>
    <property type="project" value="InterPro"/>
</dbReference>
<dbReference type="InterPro" id="IPR009061">
    <property type="entry name" value="DNA-bd_dom_put_sf"/>
</dbReference>
<dbReference type="InterPro" id="IPR000551">
    <property type="entry name" value="MerR-type_HTH_dom"/>
</dbReference>
<dbReference type="GO" id="GO:0003677">
    <property type="term" value="F:DNA binding"/>
    <property type="evidence" value="ECO:0007669"/>
    <property type="project" value="UniProtKB-KW"/>
</dbReference>
<dbReference type="EMBL" id="BMKR01000046">
    <property type="protein sequence ID" value="GGG08948.1"/>
    <property type="molecule type" value="Genomic_DNA"/>
</dbReference>
<evidence type="ECO:0000259" key="2">
    <source>
        <dbReference type="PROSITE" id="PS50937"/>
    </source>
</evidence>
<reference evidence="3" key="1">
    <citation type="journal article" date="2014" name="Int. J. Syst. Evol. Microbiol.">
        <title>Complete genome sequence of Corynebacterium casei LMG S-19264T (=DSM 44701T), isolated from a smear-ripened cheese.</title>
        <authorList>
            <consortium name="US DOE Joint Genome Institute (JGI-PGF)"/>
            <person name="Walter F."/>
            <person name="Albersmeier A."/>
            <person name="Kalinowski J."/>
            <person name="Ruckert C."/>
        </authorList>
    </citation>
    <scope>NUCLEOTIDE SEQUENCE</scope>
    <source>
        <strain evidence="3">CGMCC 1.16134</strain>
    </source>
</reference>
<keyword evidence="1" id="KW-0238">DNA-binding</keyword>
<dbReference type="Proteomes" id="UP000637643">
    <property type="component" value="Unassembled WGS sequence"/>
</dbReference>
<dbReference type="CDD" id="cd01109">
    <property type="entry name" value="HTH_YyaN"/>
    <property type="match status" value="1"/>
</dbReference>
<evidence type="ECO:0000313" key="3">
    <source>
        <dbReference type="EMBL" id="GGG08948.1"/>
    </source>
</evidence>
<name>A0A917D2N6_9BACL</name>
<organism evidence="3 4">
    <name type="scientific">Paenibacillus albidus</name>
    <dbReference type="NCBI Taxonomy" id="2041023"/>
    <lineage>
        <taxon>Bacteria</taxon>
        <taxon>Bacillati</taxon>
        <taxon>Bacillota</taxon>
        <taxon>Bacilli</taxon>
        <taxon>Bacillales</taxon>
        <taxon>Paenibacillaceae</taxon>
        <taxon>Paenibacillus</taxon>
    </lineage>
</organism>
<evidence type="ECO:0000256" key="1">
    <source>
        <dbReference type="ARBA" id="ARBA00023125"/>
    </source>
</evidence>
<evidence type="ECO:0000313" key="4">
    <source>
        <dbReference type="Proteomes" id="UP000637643"/>
    </source>
</evidence>
<keyword evidence="4" id="KW-1185">Reference proteome</keyword>
<accession>A0A917D2N6</accession>
<sequence>MMHTIGEVAELLGISAHTLRYYEKEHIIMPLRDTSGDRRYTESHIKWLQFVIKLKETQMPIATIKKYASLFLEGEHTTLDRLNLLEEHRCSIQKQIQILNGVDEMLAHKIATYRTFIGK</sequence>
<comment type="caution">
    <text evidence="3">The sequence shown here is derived from an EMBL/GenBank/DDBJ whole genome shotgun (WGS) entry which is preliminary data.</text>
</comment>
<proteinExistence type="predicted"/>
<dbReference type="PANTHER" id="PTHR30204:SF82">
    <property type="entry name" value="TRANSCRIPTIONAL REGULATOR, MERR FAMILY"/>
    <property type="match status" value="1"/>
</dbReference>
<reference evidence="3" key="2">
    <citation type="submission" date="2020-09" db="EMBL/GenBank/DDBJ databases">
        <authorList>
            <person name="Sun Q."/>
            <person name="Zhou Y."/>
        </authorList>
    </citation>
    <scope>NUCLEOTIDE SEQUENCE</scope>
    <source>
        <strain evidence="3">CGMCC 1.16134</strain>
    </source>
</reference>